<gene>
    <name evidence="2" type="ORF">CEE36_03085</name>
</gene>
<dbReference type="EMBL" id="NJBO01000003">
    <property type="protein sequence ID" value="TKJ43685.1"/>
    <property type="molecule type" value="Genomic_DNA"/>
</dbReference>
<protein>
    <recommendedName>
        <fullName evidence="4">Outer membrane protein beta-barrel domain-containing protein</fullName>
    </recommendedName>
</protein>
<comment type="caution">
    <text evidence="2">The sequence shown here is derived from an EMBL/GenBank/DDBJ whole genome shotgun (WGS) entry which is preliminary data.</text>
</comment>
<dbReference type="PROSITE" id="PS51257">
    <property type="entry name" value="PROKAR_LIPOPROTEIN"/>
    <property type="match status" value="1"/>
</dbReference>
<name>A0A532V913_UNCT6</name>
<dbReference type="Proteomes" id="UP000317778">
    <property type="component" value="Unassembled WGS sequence"/>
</dbReference>
<proteinExistence type="predicted"/>
<dbReference type="AlphaFoldDB" id="A0A532V913"/>
<organism evidence="2 3">
    <name type="scientific">candidate division TA06 bacterium B3_TA06</name>
    <dbReference type="NCBI Taxonomy" id="2012487"/>
    <lineage>
        <taxon>Bacteria</taxon>
        <taxon>Bacteria division TA06</taxon>
    </lineage>
</organism>
<evidence type="ECO:0000313" key="2">
    <source>
        <dbReference type="EMBL" id="TKJ43685.1"/>
    </source>
</evidence>
<evidence type="ECO:0000256" key="1">
    <source>
        <dbReference type="SAM" id="SignalP"/>
    </source>
</evidence>
<evidence type="ECO:0000313" key="3">
    <source>
        <dbReference type="Proteomes" id="UP000317778"/>
    </source>
</evidence>
<keyword evidence="1" id="KW-0732">Signal</keyword>
<accession>A0A532V913</accession>
<feature type="chain" id="PRO_5021973355" description="Outer membrane protein beta-barrel domain-containing protein" evidence="1">
    <location>
        <begin position="17"/>
        <end position="225"/>
    </location>
</feature>
<evidence type="ECO:0008006" key="4">
    <source>
        <dbReference type="Google" id="ProtNLM"/>
    </source>
</evidence>
<feature type="signal peptide" evidence="1">
    <location>
        <begin position="1"/>
        <end position="16"/>
    </location>
</feature>
<sequence length="225" mass="24635">MKILKLLISLALIATACVSPPLYDSAIAHEGLTVGAGFAYQSAYRSGTEVNQGTAEGTFKGTRPDFIIAYGVSNTFSIQGRFGMFVSPDLYWRGDDPDDDSGAYHLPVPMSCVGLKLSTPAENRFNVALRMDLDFPNIASLTPMMGLSDERGHEFITLGLQTTYLFLPQTAFINVHPVKGLHMYAAADVLPSKLEVADLRINGDDFFQSFCLGLAYTHHFGKRQQ</sequence>
<reference evidence="2 3" key="1">
    <citation type="submission" date="2017-06" db="EMBL/GenBank/DDBJ databases">
        <title>Novel microbial phyla capable of carbon fixation and sulfur reduction in deep-sea sediments.</title>
        <authorList>
            <person name="Huang J."/>
            <person name="Baker B."/>
            <person name="Wang Y."/>
        </authorList>
    </citation>
    <scope>NUCLEOTIDE SEQUENCE [LARGE SCALE GENOMIC DNA]</scope>
    <source>
        <strain evidence="2">B3_TA06</strain>
    </source>
</reference>